<feature type="compositionally biased region" description="Basic and acidic residues" evidence="1">
    <location>
        <begin position="63"/>
        <end position="78"/>
    </location>
</feature>
<evidence type="ECO:0000313" key="4">
    <source>
        <dbReference type="EMBL" id="OMH81577.1"/>
    </source>
</evidence>
<dbReference type="EMBL" id="LSSK01000866">
    <property type="protein sequence ID" value="OMH81577.1"/>
    <property type="molecule type" value="Genomic_DNA"/>
</dbReference>
<evidence type="ECO:0000313" key="5">
    <source>
        <dbReference type="Proteomes" id="UP000188320"/>
    </source>
</evidence>
<reference evidence="5" key="1">
    <citation type="submission" date="2017-01" db="EMBL/GenBank/DDBJ databases">
        <authorList>
            <person name="Wang Y."/>
            <person name="White M."/>
            <person name="Kvist S."/>
            <person name="Moncalvo J.-M."/>
        </authorList>
    </citation>
    <scope>NUCLEOTIDE SEQUENCE [LARGE SCALE GENOMIC DNA]</scope>
    <source>
        <strain evidence="5">COL-18-3</strain>
    </source>
</reference>
<dbReference type="InterPro" id="IPR036678">
    <property type="entry name" value="MutS_con_dom_sf"/>
</dbReference>
<dbReference type="InterPro" id="IPR007860">
    <property type="entry name" value="DNA_mmatch_repair_MutS_con_dom"/>
</dbReference>
<feature type="compositionally biased region" description="Polar residues" evidence="1">
    <location>
        <begin position="540"/>
        <end position="557"/>
    </location>
</feature>
<dbReference type="Pfam" id="PF01624">
    <property type="entry name" value="MutS_I"/>
    <property type="match status" value="1"/>
</dbReference>
<gene>
    <name evidence="4" type="ORF">AX774_g4968</name>
</gene>
<dbReference type="SUPFAM" id="SSF53150">
    <property type="entry name" value="DNA repair protein MutS, domain II"/>
    <property type="match status" value="1"/>
</dbReference>
<protein>
    <submittedName>
        <fullName evidence="4">MutS protein-like protein</fullName>
    </submittedName>
</protein>
<sequence>METVVVKKRGRKKKIVQDADKVEPSTTKCITNNMEQETRQGYDPVSLEKNTKEFTSLDQPHTAIEEERIKDNTKEVSKIQEQGLRKTAVKKRGKKKSIDELENHDDDEETSVIASKSKSDSCSKTKTKAKTKTKTKAKTKTKTKTKPTAAGISKPSIASKLCDTEQEKLDTESEVNPHRGMVENENAPAWSGVRLKDDDLLEENTQEYTDANNACAVGEMDAVEPLVTGERGHSNSVVLRGVRENLKKYPHCVLLTRVGDFYELYYNQADEIGGALLGLQVVDKKYGKADSVRFTGFPGRSLERYLELLVMKYGKSVALCNQFRVKDRPVFIRKVTRIFTPGTWMLSSSDIQSSNENNGYQNYVNSADRMDTELGEQQDVESMSAELGESLESDFDQSIRENNYFSSGHQYIICVFKNSKSSAKDVGLAWIDITTGDFVTATTNVEDLSVDMARIRPREIVVDQSAEEILVELKNIYPFSAINETYKPANIISPISGQFNREDKLQKNIHRNSMLTNTRATNCGPTITVLGSHMFDEGNYQLQDPQSSGSNLSSGTYQSLDDSELFGMQDEVSGELAGQETETRAQYEALLSSLLGNEQTGGDTDSADFYPSRETSAVATTNKIFADNECSNESIYNSCVGTSEAHRKYVCRCTRNVQGLDHSLEYVF</sequence>
<feature type="domain" description="DNA mismatch repair protein MutS connector" evidence="3">
    <location>
        <begin position="410"/>
        <end position="471"/>
    </location>
</feature>
<evidence type="ECO:0000259" key="3">
    <source>
        <dbReference type="Pfam" id="PF05188"/>
    </source>
</evidence>
<dbReference type="AlphaFoldDB" id="A0A1R1PKV9"/>
<dbReference type="GO" id="GO:0006298">
    <property type="term" value="P:mismatch repair"/>
    <property type="evidence" value="ECO:0007669"/>
    <property type="project" value="InterPro"/>
</dbReference>
<accession>A0A1R1PKV9</accession>
<dbReference type="GO" id="GO:0005524">
    <property type="term" value="F:ATP binding"/>
    <property type="evidence" value="ECO:0007669"/>
    <property type="project" value="InterPro"/>
</dbReference>
<dbReference type="GO" id="GO:0030983">
    <property type="term" value="F:mismatched DNA binding"/>
    <property type="evidence" value="ECO:0007669"/>
    <property type="project" value="InterPro"/>
</dbReference>
<dbReference type="Gene3D" id="3.40.1170.10">
    <property type="entry name" value="DNA repair protein MutS, domain I"/>
    <property type="match status" value="1"/>
</dbReference>
<feature type="region of interest" description="Disordered" evidence="1">
    <location>
        <begin position="53"/>
        <end position="159"/>
    </location>
</feature>
<dbReference type="Pfam" id="PF05188">
    <property type="entry name" value="MutS_II"/>
    <property type="match status" value="1"/>
</dbReference>
<evidence type="ECO:0000256" key="1">
    <source>
        <dbReference type="SAM" id="MobiDB-lite"/>
    </source>
</evidence>
<comment type="caution">
    <text evidence="4">The sequence shown here is derived from an EMBL/GenBank/DDBJ whole genome shotgun (WGS) entry which is preliminary data.</text>
</comment>
<dbReference type="InterPro" id="IPR016151">
    <property type="entry name" value="DNA_mismatch_repair_MutS_N"/>
</dbReference>
<feature type="compositionally biased region" description="Basic residues" evidence="1">
    <location>
        <begin position="125"/>
        <end position="145"/>
    </location>
</feature>
<feature type="domain" description="DNA mismatch repair protein MutS-like N-terminal" evidence="2">
    <location>
        <begin position="247"/>
        <end position="345"/>
    </location>
</feature>
<name>A0A1R1PKV9_ZANCU</name>
<dbReference type="Proteomes" id="UP000188320">
    <property type="component" value="Unassembled WGS sequence"/>
</dbReference>
<keyword evidence="5" id="KW-1185">Reference proteome</keyword>
<proteinExistence type="predicted"/>
<dbReference type="Gene3D" id="3.30.420.110">
    <property type="entry name" value="MutS, connector domain"/>
    <property type="match status" value="1"/>
</dbReference>
<feature type="region of interest" description="Disordered" evidence="1">
    <location>
        <begin position="538"/>
        <end position="557"/>
    </location>
</feature>
<dbReference type="InterPro" id="IPR007695">
    <property type="entry name" value="DNA_mismatch_repair_MutS-lik_N"/>
</dbReference>
<evidence type="ECO:0000259" key="2">
    <source>
        <dbReference type="Pfam" id="PF01624"/>
    </source>
</evidence>
<organism evidence="4 5">
    <name type="scientific">Zancudomyces culisetae</name>
    <name type="common">Gut fungus</name>
    <name type="synonym">Smittium culisetae</name>
    <dbReference type="NCBI Taxonomy" id="1213189"/>
    <lineage>
        <taxon>Eukaryota</taxon>
        <taxon>Fungi</taxon>
        <taxon>Fungi incertae sedis</taxon>
        <taxon>Zoopagomycota</taxon>
        <taxon>Kickxellomycotina</taxon>
        <taxon>Harpellomycetes</taxon>
        <taxon>Harpellales</taxon>
        <taxon>Legeriomycetaceae</taxon>
        <taxon>Zancudomyces</taxon>
    </lineage>
</organism>
<dbReference type="SUPFAM" id="SSF55271">
    <property type="entry name" value="DNA repair protein MutS, domain I"/>
    <property type="match status" value="1"/>
</dbReference>
<dbReference type="OrthoDB" id="10252754at2759"/>